<protein>
    <submittedName>
        <fullName evidence="5">Flavin reductase</fullName>
    </submittedName>
</protein>
<dbReference type="SMART" id="SM00903">
    <property type="entry name" value="Flavin_Reduct"/>
    <property type="match status" value="1"/>
</dbReference>
<dbReference type="CDD" id="cd00350">
    <property type="entry name" value="rubredoxin_like"/>
    <property type="match status" value="1"/>
</dbReference>
<dbReference type="EMBL" id="JABACJ020000015">
    <property type="protein sequence ID" value="MBU3877088.1"/>
    <property type="molecule type" value="Genomic_DNA"/>
</dbReference>
<dbReference type="PROSITE" id="PS50903">
    <property type="entry name" value="RUBREDOXIN_LIKE"/>
    <property type="match status" value="1"/>
</dbReference>
<dbReference type="PANTHER" id="PTHR43567:SF1">
    <property type="entry name" value="FLAVOREDOXIN"/>
    <property type="match status" value="1"/>
</dbReference>
<reference evidence="5 6" key="1">
    <citation type="submission" date="2021-06" db="EMBL/GenBank/DDBJ databases">
        <title>Faecalicatena sp. nov. isolated from porcine feces.</title>
        <authorList>
            <person name="Oh B.S."/>
            <person name="Lee J.H."/>
        </authorList>
    </citation>
    <scope>NUCLEOTIDE SEQUENCE [LARGE SCALE GENOMIC DNA]</scope>
    <source>
        <strain evidence="5 6">AGMB00832</strain>
    </source>
</reference>
<accession>A0ABS6D6J3</accession>
<dbReference type="Pfam" id="PF21349">
    <property type="entry name" value="RUBY_RBDX"/>
    <property type="match status" value="1"/>
</dbReference>
<dbReference type="PANTHER" id="PTHR43567">
    <property type="entry name" value="FLAVOREDOXIN-RELATED-RELATED"/>
    <property type="match status" value="1"/>
</dbReference>
<dbReference type="InterPro" id="IPR048574">
    <property type="entry name" value="RUBY_RBDX"/>
</dbReference>
<evidence type="ECO:0000313" key="5">
    <source>
        <dbReference type="EMBL" id="MBU3877088.1"/>
    </source>
</evidence>
<gene>
    <name evidence="5" type="ORF">HGO97_014860</name>
</gene>
<comment type="caution">
    <text evidence="5">The sequence shown here is derived from an EMBL/GenBank/DDBJ whole genome shotgun (WGS) entry which is preliminary data.</text>
</comment>
<feature type="domain" description="Rubredoxin-like" evidence="4">
    <location>
        <begin position="163"/>
        <end position="199"/>
    </location>
</feature>
<dbReference type="RefSeq" id="WP_216243156.1">
    <property type="nucleotide sequence ID" value="NZ_JABACJ020000015.1"/>
</dbReference>
<dbReference type="InterPro" id="IPR024934">
    <property type="entry name" value="Rubredoxin-like_dom"/>
</dbReference>
<keyword evidence="3" id="KW-0285">Flavoprotein</keyword>
<dbReference type="InterPro" id="IPR002563">
    <property type="entry name" value="Flavin_Rdtase-like_dom"/>
</dbReference>
<comment type="cofactor">
    <cofactor evidence="1">
        <name>FMN</name>
        <dbReference type="ChEBI" id="CHEBI:58210"/>
    </cofactor>
</comment>
<sequence length="200" mass="22530">MNNTAMFKLTYGLFVLTAKDGDKDNGCIINTAMQVTAEPNRIIIVVNKQNYTHDMIMKTKEFNVSMIDTEADFELFKHFGFQSGRDVDKMSDVSFSRSKNGVAYLNEMVNGYISGKVISTTDLGSHTMFLADVVDGDVLSDYESVTYSYYHKNIKPAPQPVKKKGWICKICGYVYEGEELPPDFICPICKHPASDFEPIQ</sequence>
<evidence type="ECO:0000256" key="1">
    <source>
        <dbReference type="ARBA" id="ARBA00001917"/>
    </source>
</evidence>
<dbReference type="InterPro" id="IPR052174">
    <property type="entry name" value="Flavoredoxin"/>
</dbReference>
<evidence type="ECO:0000256" key="3">
    <source>
        <dbReference type="ARBA" id="ARBA00022630"/>
    </source>
</evidence>
<comment type="cofactor">
    <cofactor evidence="2">
        <name>Fe(3+)</name>
        <dbReference type="ChEBI" id="CHEBI:29034"/>
    </cofactor>
</comment>
<dbReference type="Pfam" id="PF01613">
    <property type="entry name" value="Flavin_Reduct"/>
    <property type="match status" value="1"/>
</dbReference>
<evidence type="ECO:0000259" key="4">
    <source>
        <dbReference type="PROSITE" id="PS50903"/>
    </source>
</evidence>
<keyword evidence="6" id="KW-1185">Reference proteome</keyword>
<evidence type="ECO:0000256" key="2">
    <source>
        <dbReference type="ARBA" id="ARBA00001965"/>
    </source>
</evidence>
<proteinExistence type="predicted"/>
<organism evidence="5 6">
    <name type="scientific">Faecalicatena faecalis</name>
    <dbReference type="NCBI Taxonomy" id="2726362"/>
    <lineage>
        <taxon>Bacteria</taxon>
        <taxon>Bacillati</taxon>
        <taxon>Bacillota</taxon>
        <taxon>Clostridia</taxon>
        <taxon>Lachnospirales</taxon>
        <taxon>Lachnospiraceae</taxon>
        <taxon>Faecalicatena</taxon>
    </lineage>
</organism>
<dbReference type="Proteomes" id="UP000723714">
    <property type="component" value="Unassembled WGS sequence"/>
</dbReference>
<name>A0ABS6D6J3_9FIRM</name>
<evidence type="ECO:0000313" key="6">
    <source>
        <dbReference type="Proteomes" id="UP000723714"/>
    </source>
</evidence>